<feature type="region of interest" description="Disordered" evidence="1">
    <location>
        <begin position="21"/>
        <end position="127"/>
    </location>
</feature>
<dbReference type="Pfam" id="PF15734">
    <property type="entry name" value="MIIP"/>
    <property type="match status" value="1"/>
</dbReference>
<evidence type="ECO:0000313" key="3">
    <source>
        <dbReference type="RefSeq" id="XP_002738548.1"/>
    </source>
</evidence>
<protein>
    <submittedName>
        <fullName evidence="3">Uncharacterized protein LOC100375487</fullName>
    </submittedName>
</protein>
<keyword evidence="2" id="KW-1185">Reference proteome</keyword>
<evidence type="ECO:0000313" key="2">
    <source>
        <dbReference type="Proteomes" id="UP000694865"/>
    </source>
</evidence>
<dbReference type="InterPro" id="IPR031466">
    <property type="entry name" value="MIIP"/>
</dbReference>
<feature type="region of interest" description="Disordered" evidence="1">
    <location>
        <begin position="297"/>
        <end position="329"/>
    </location>
</feature>
<feature type="compositionally biased region" description="Low complexity" evidence="1">
    <location>
        <begin position="306"/>
        <end position="326"/>
    </location>
</feature>
<feature type="compositionally biased region" description="Polar residues" evidence="1">
    <location>
        <begin position="50"/>
        <end position="64"/>
    </location>
</feature>
<dbReference type="PANTHER" id="PTHR34831">
    <property type="entry name" value="MIGRATION AND INVASION-INHIBITORY PROTEIN"/>
    <property type="match status" value="1"/>
</dbReference>
<feature type="compositionally biased region" description="Polar residues" evidence="1">
    <location>
        <begin position="27"/>
        <end position="37"/>
    </location>
</feature>
<reference evidence="3" key="1">
    <citation type="submission" date="2025-08" db="UniProtKB">
        <authorList>
            <consortium name="RefSeq"/>
        </authorList>
    </citation>
    <scope>IDENTIFICATION</scope>
    <source>
        <tissue evidence="3">Testes</tissue>
    </source>
</reference>
<accession>A0ABM0GW02</accession>
<dbReference type="Proteomes" id="UP000694865">
    <property type="component" value="Unplaced"/>
</dbReference>
<dbReference type="RefSeq" id="XP_002738548.1">
    <property type="nucleotide sequence ID" value="XM_002738502.2"/>
</dbReference>
<feature type="region of interest" description="Disordered" evidence="1">
    <location>
        <begin position="481"/>
        <end position="504"/>
    </location>
</feature>
<dbReference type="PANTHER" id="PTHR34831:SF1">
    <property type="entry name" value="MIGRATION AND INVASION-INHIBITORY PROTEIN"/>
    <property type="match status" value="1"/>
</dbReference>
<sequence>MSDIKRLAKLRNDNQILLDQLRRNQENVKSSVSSSNRPIRKSRSPRLKTPLQQQNEFEVSNVSSIHPDYRDRSPVGKKTRNKHVIVERTRTVTSSTPKRPRKPRSVTPSRNKSPIQRQWTETPNKSQELMGSFLTATDGKNSKKIPTKSSSVPLPKKNYCQAQEEDNTCRYSEFLNSFTERSKREGLRPRKYVPKYEEELLAHGNDRRHAKLVRDMSKPPKSILMTPGGKNNKSQAKVSFISPDPRLPADFDERNAQPLLGYDWIAGLLENDESIAEKSQTFFDEIREFRRVNNNECQHRSFTEEPVTPKSTKSPKTSKPKMTSSSVEEKDEHKCIHSYALNNRLYAVPIHKTTDGDSECPICKTGRRQDNRRGSPSYIRVSIPRSTLVSPYRLRPHRRKSFDPSDSYALSQHCLAGWESSKPSMMPSAHSMDLKDSLDVPSKAAAMSTIGKWANKVPVSLSSSKRTSSLLNTSHSLRYSMQQIEKERPFEKLPPPKSTNYPLL</sequence>
<organism evidence="2 3">
    <name type="scientific">Saccoglossus kowalevskii</name>
    <name type="common">Acorn worm</name>
    <dbReference type="NCBI Taxonomy" id="10224"/>
    <lineage>
        <taxon>Eukaryota</taxon>
        <taxon>Metazoa</taxon>
        <taxon>Hemichordata</taxon>
        <taxon>Enteropneusta</taxon>
        <taxon>Harrimaniidae</taxon>
        <taxon>Saccoglossus</taxon>
    </lineage>
</organism>
<proteinExistence type="predicted"/>
<gene>
    <name evidence="3" type="primary">LOC100375487</name>
</gene>
<name>A0ABM0GW02_SACKO</name>
<feature type="compositionally biased region" description="Polar residues" evidence="1">
    <location>
        <begin position="106"/>
        <end position="127"/>
    </location>
</feature>
<dbReference type="GeneID" id="100375487"/>
<evidence type="ECO:0000256" key="1">
    <source>
        <dbReference type="SAM" id="MobiDB-lite"/>
    </source>
</evidence>